<dbReference type="OrthoDB" id="9912963at2"/>
<feature type="transmembrane region" description="Helical" evidence="1">
    <location>
        <begin position="120"/>
        <end position="141"/>
    </location>
</feature>
<sequence length="148" mass="17288">MILPSRNVIKQVDMLGVSEEGKPPLSPPVCKQNLGTIEYWTEVLQNTKGKKLDLLYERHLRDCVLCSQIVHYYLEDNWSRSIKDPDKLLLGKTDNRDYLSNEENSFFFRILKGAIERKDLIQLAFYSLAALPILQLVYYVFQNFISKE</sequence>
<keyword evidence="1" id="KW-0812">Transmembrane</keyword>
<dbReference type="RefSeq" id="WP_135588685.1">
    <property type="nucleotide sequence ID" value="NZ_RQEP01000018.1"/>
</dbReference>
<keyword evidence="1" id="KW-0472">Membrane</keyword>
<keyword evidence="1" id="KW-1133">Transmembrane helix</keyword>
<comment type="caution">
    <text evidence="2">The sequence shown here is derived from an EMBL/GenBank/DDBJ whole genome shotgun (WGS) entry which is preliminary data.</text>
</comment>
<reference evidence="2" key="1">
    <citation type="journal article" date="2019" name="PLoS Negl. Trop. Dis.">
        <title>Revisiting the worldwide diversity of Leptospira species in the environment.</title>
        <authorList>
            <person name="Vincent A.T."/>
            <person name="Schiettekatte O."/>
            <person name="Bourhy P."/>
            <person name="Veyrier F.J."/>
            <person name="Picardeau M."/>
        </authorList>
    </citation>
    <scope>NUCLEOTIDE SEQUENCE [LARGE SCALE GENOMIC DNA]</scope>
    <source>
        <strain evidence="2">SSS9</strain>
    </source>
</reference>
<organism evidence="2 3">
    <name type="scientific">Leptospira semungkisensis</name>
    <dbReference type="NCBI Taxonomy" id="2484985"/>
    <lineage>
        <taxon>Bacteria</taxon>
        <taxon>Pseudomonadati</taxon>
        <taxon>Spirochaetota</taxon>
        <taxon>Spirochaetia</taxon>
        <taxon>Leptospirales</taxon>
        <taxon>Leptospiraceae</taxon>
        <taxon>Leptospira</taxon>
    </lineage>
</organism>
<protein>
    <submittedName>
        <fullName evidence="2">Uncharacterized protein</fullName>
    </submittedName>
</protein>
<evidence type="ECO:0000313" key="3">
    <source>
        <dbReference type="Proteomes" id="UP000297453"/>
    </source>
</evidence>
<keyword evidence="3" id="KW-1185">Reference proteome</keyword>
<evidence type="ECO:0000313" key="2">
    <source>
        <dbReference type="EMBL" id="TGK00817.1"/>
    </source>
</evidence>
<gene>
    <name evidence="2" type="ORF">EHO59_12860</name>
</gene>
<dbReference type="EMBL" id="RQEP01000018">
    <property type="protein sequence ID" value="TGK00817.1"/>
    <property type="molecule type" value="Genomic_DNA"/>
</dbReference>
<dbReference type="Proteomes" id="UP000297453">
    <property type="component" value="Unassembled WGS sequence"/>
</dbReference>
<accession>A0A4R9FSE9</accession>
<name>A0A4R9FSE9_9LEPT</name>
<proteinExistence type="predicted"/>
<dbReference type="AlphaFoldDB" id="A0A4R9FSE9"/>
<evidence type="ECO:0000256" key="1">
    <source>
        <dbReference type="SAM" id="Phobius"/>
    </source>
</evidence>